<dbReference type="PANTHER" id="PTHR30349">
    <property type="entry name" value="PHAGE INTEGRASE-RELATED"/>
    <property type="match status" value="1"/>
</dbReference>
<dbReference type="InterPro" id="IPR050090">
    <property type="entry name" value="Tyrosine_recombinase_XerCD"/>
</dbReference>
<sequence length="201" mass="22341">MKINRHGQAKVFTEKEIQLLLKKGLTDSRYQAIFLTMLYTGCRVSEACSLRTADVYALGDDGQVRTSGKKSRVRYAVQEVITFRRASTKGGISTRSIPVHPVLRASLESFAPGGVYVFESSMPGTAMLRRTVDYAFRSAFRTCRIQGASTHSLRRTAITRLHAMGVGLRTIQRISGHRSLAALQRYIEVSDEQVTAAIQLL</sequence>
<evidence type="ECO:0000313" key="5">
    <source>
        <dbReference type="EMBL" id="AGY59859.1"/>
    </source>
</evidence>
<accession>U5QQH2</accession>
<dbReference type="InterPro" id="IPR002104">
    <property type="entry name" value="Integrase_catalytic"/>
</dbReference>
<keyword evidence="3" id="KW-0233">DNA recombination</keyword>
<evidence type="ECO:0000256" key="2">
    <source>
        <dbReference type="ARBA" id="ARBA00023125"/>
    </source>
</evidence>
<dbReference type="RefSeq" id="WP_023175170.1">
    <property type="nucleotide sequence ID" value="NC_022600.1"/>
</dbReference>
<keyword evidence="6" id="KW-1185">Reference proteome</keyword>
<dbReference type="Proteomes" id="UP000017396">
    <property type="component" value="Chromosome"/>
</dbReference>
<dbReference type="InterPro" id="IPR013762">
    <property type="entry name" value="Integrase-like_cat_sf"/>
</dbReference>
<evidence type="ECO:0000313" key="6">
    <source>
        <dbReference type="Proteomes" id="UP000017396"/>
    </source>
</evidence>
<dbReference type="HOGENOM" id="CLU_027562_29_2_3"/>
<dbReference type="CDD" id="cd00397">
    <property type="entry name" value="DNA_BRE_C"/>
    <property type="match status" value="1"/>
</dbReference>
<dbReference type="PROSITE" id="PS51898">
    <property type="entry name" value="TYR_RECOMBINASE"/>
    <property type="match status" value="1"/>
</dbReference>
<dbReference type="SUPFAM" id="SSF56349">
    <property type="entry name" value="DNA breaking-rejoining enzymes"/>
    <property type="match status" value="1"/>
</dbReference>
<comment type="similarity">
    <text evidence="1">Belongs to the 'phage' integrase family.</text>
</comment>
<dbReference type="eggNOG" id="COG0582">
    <property type="taxonomic scope" value="Bacteria"/>
</dbReference>
<dbReference type="PANTHER" id="PTHR30349:SF41">
    <property type="entry name" value="INTEGRASE_RECOMBINASE PROTEIN MJ0367-RELATED"/>
    <property type="match status" value="1"/>
</dbReference>
<protein>
    <submittedName>
        <fullName evidence="5">Integrase family protein</fullName>
    </submittedName>
</protein>
<feature type="domain" description="Tyr recombinase" evidence="4">
    <location>
        <begin position="7"/>
        <end position="199"/>
    </location>
</feature>
<organism evidence="5 6">
    <name type="scientific">Gloeobacter kilaueensis (strain ATCC BAA-2537 / CCAP 1431/1 / ULC 316 / JS1)</name>
    <dbReference type="NCBI Taxonomy" id="1183438"/>
    <lineage>
        <taxon>Bacteria</taxon>
        <taxon>Bacillati</taxon>
        <taxon>Cyanobacteriota</taxon>
        <taxon>Cyanophyceae</taxon>
        <taxon>Gloeobacterales</taxon>
        <taxon>Gloeobacteraceae</taxon>
        <taxon>Gloeobacter</taxon>
    </lineage>
</organism>
<dbReference type="Gene3D" id="1.10.443.10">
    <property type="entry name" value="Intergrase catalytic core"/>
    <property type="match status" value="1"/>
</dbReference>
<proteinExistence type="inferred from homology"/>
<name>U5QQH2_GLOK1</name>
<dbReference type="AlphaFoldDB" id="U5QQH2"/>
<dbReference type="GO" id="GO:0003677">
    <property type="term" value="F:DNA binding"/>
    <property type="evidence" value="ECO:0007669"/>
    <property type="project" value="UniProtKB-KW"/>
</dbReference>
<evidence type="ECO:0000256" key="3">
    <source>
        <dbReference type="ARBA" id="ARBA00023172"/>
    </source>
</evidence>
<dbReference type="InterPro" id="IPR011010">
    <property type="entry name" value="DNA_brk_join_enz"/>
</dbReference>
<dbReference type="KEGG" id="glj:GKIL_3613"/>
<dbReference type="STRING" id="1183438.GKIL_3613"/>
<dbReference type="GO" id="GO:0006310">
    <property type="term" value="P:DNA recombination"/>
    <property type="evidence" value="ECO:0007669"/>
    <property type="project" value="UniProtKB-KW"/>
</dbReference>
<evidence type="ECO:0000259" key="4">
    <source>
        <dbReference type="PROSITE" id="PS51898"/>
    </source>
</evidence>
<keyword evidence="2" id="KW-0238">DNA-binding</keyword>
<dbReference type="Pfam" id="PF00589">
    <property type="entry name" value="Phage_integrase"/>
    <property type="match status" value="1"/>
</dbReference>
<dbReference type="EMBL" id="CP003587">
    <property type="protein sequence ID" value="AGY59859.1"/>
    <property type="molecule type" value="Genomic_DNA"/>
</dbReference>
<dbReference type="GO" id="GO:0015074">
    <property type="term" value="P:DNA integration"/>
    <property type="evidence" value="ECO:0007669"/>
    <property type="project" value="InterPro"/>
</dbReference>
<evidence type="ECO:0000256" key="1">
    <source>
        <dbReference type="ARBA" id="ARBA00008857"/>
    </source>
</evidence>
<gene>
    <name evidence="5" type="primary">xerC</name>
    <name evidence="5" type="ORF">GKIL_3613</name>
</gene>
<reference evidence="5 6" key="1">
    <citation type="journal article" date="2013" name="PLoS ONE">
        <title>Cultivation and Complete Genome Sequencing of Gloeobacter kilaueensis sp. nov., from a Lava Cave in Kilauea Caldera, Hawai'i.</title>
        <authorList>
            <person name="Saw J.H."/>
            <person name="Schatz M."/>
            <person name="Brown M.V."/>
            <person name="Kunkel D.D."/>
            <person name="Foster J.S."/>
            <person name="Shick H."/>
            <person name="Christensen S."/>
            <person name="Hou S."/>
            <person name="Wan X."/>
            <person name="Donachie S.P."/>
        </authorList>
    </citation>
    <scope>NUCLEOTIDE SEQUENCE [LARGE SCALE GENOMIC DNA]</scope>
    <source>
        <strain evidence="6">JS</strain>
    </source>
</reference>